<feature type="chain" id="PRO_5045269084" evidence="6">
    <location>
        <begin position="21"/>
        <end position="246"/>
    </location>
</feature>
<dbReference type="RefSeq" id="WP_280938521.1">
    <property type="nucleotide sequence ID" value="NZ_CP123759.1"/>
</dbReference>
<keyword evidence="3" id="KW-0812">Transmembrane</keyword>
<keyword evidence="4 6" id="KW-0732">Signal</keyword>
<gene>
    <name evidence="8" type="ORF">QG404_01510</name>
</gene>
<dbReference type="PANTHER" id="PTHR35892">
    <property type="entry name" value="OUTER MEMBRANE PROTEIN PAGN-RELATED"/>
    <property type="match status" value="1"/>
</dbReference>
<keyword evidence="5" id="KW-0472">Membrane</keyword>
<evidence type="ECO:0000256" key="1">
    <source>
        <dbReference type="ARBA" id="ARBA00004571"/>
    </source>
</evidence>
<feature type="domain" description="Outer membrane protein beta-barrel" evidence="7">
    <location>
        <begin position="7"/>
        <end position="216"/>
    </location>
</feature>
<evidence type="ECO:0000256" key="2">
    <source>
        <dbReference type="ARBA" id="ARBA00022452"/>
    </source>
</evidence>
<evidence type="ECO:0000256" key="3">
    <source>
        <dbReference type="ARBA" id="ARBA00022692"/>
    </source>
</evidence>
<dbReference type="Proteomes" id="UP001231859">
    <property type="component" value="Chromosome"/>
</dbReference>
<evidence type="ECO:0000313" key="9">
    <source>
        <dbReference type="Proteomes" id="UP001231859"/>
    </source>
</evidence>
<proteinExistence type="predicted"/>
<dbReference type="SUPFAM" id="SSF56925">
    <property type="entry name" value="OMPA-like"/>
    <property type="match status" value="1"/>
</dbReference>
<keyword evidence="9" id="KW-1185">Reference proteome</keyword>
<organism evidence="8 9">
    <name type="scientific">Arsenophonus apicola</name>
    <dbReference type="NCBI Taxonomy" id="2879119"/>
    <lineage>
        <taxon>Bacteria</taxon>
        <taxon>Pseudomonadati</taxon>
        <taxon>Pseudomonadota</taxon>
        <taxon>Gammaproteobacteria</taxon>
        <taxon>Enterobacterales</taxon>
        <taxon>Morganellaceae</taxon>
        <taxon>Arsenophonus</taxon>
    </lineage>
</organism>
<evidence type="ECO:0000313" key="8">
    <source>
        <dbReference type="EMBL" id="WGO83633.1"/>
    </source>
</evidence>
<dbReference type="InterPro" id="IPR011250">
    <property type="entry name" value="OMP/PagP_B-barrel"/>
</dbReference>
<dbReference type="Gene3D" id="2.40.160.20">
    <property type="match status" value="1"/>
</dbReference>
<dbReference type="Pfam" id="PF13505">
    <property type="entry name" value="OMP_b-brl"/>
    <property type="match status" value="1"/>
</dbReference>
<protein>
    <submittedName>
        <fullName evidence="8">Outer membrane beta-barrel protein</fullName>
    </submittedName>
</protein>
<comment type="subcellular location">
    <subcellularLocation>
        <location evidence="1">Cell outer membrane</location>
        <topology evidence="1">Multi-pass membrane protein</topology>
    </subcellularLocation>
</comment>
<dbReference type="InterPro" id="IPR051723">
    <property type="entry name" value="Bact_OM_Invasion-Related"/>
</dbReference>
<evidence type="ECO:0000259" key="7">
    <source>
        <dbReference type="Pfam" id="PF13505"/>
    </source>
</evidence>
<dbReference type="EMBL" id="CP123759">
    <property type="protein sequence ID" value="WGO83633.1"/>
    <property type="molecule type" value="Genomic_DNA"/>
</dbReference>
<name>A0ABY8P293_9GAMM</name>
<dbReference type="PANTHER" id="PTHR35892:SF2">
    <property type="entry name" value="OUTER MEMBRANE PROTEIN PAGN"/>
    <property type="match status" value="1"/>
</dbReference>
<accession>A0ABY8P293</accession>
<evidence type="ECO:0000256" key="6">
    <source>
        <dbReference type="SAM" id="SignalP"/>
    </source>
</evidence>
<keyword evidence="2" id="KW-1134">Transmembrane beta strand</keyword>
<evidence type="ECO:0000256" key="5">
    <source>
        <dbReference type="ARBA" id="ARBA00023136"/>
    </source>
</evidence>
<evidence type="ECO:0000256" key="4">
    <source>
        <dbReference type="ARBA" id="ARBA00022729"/>
    </source>
</evidence>
<sequence>MKKCLVLFLIAGLPATMANAADQTGLYITGKIGGSVVQSTKSAGSISAAKNSNNIFDESGKLDDIPSGALGGGIALGYNFKPMFQLPVRVELDFTARSNLKKNGSTGEEIANQPFDIEMKDKIQINTLMVNAIYDLENSSQFTPYVLAGVGVAQNNRTANISADYLNNNTKLLSGKKVNYNFAWSIGAGVKYDINSNLALDLSYRYINAGKTKTNGVTNLGPINIKGNLESRLHSHDIMLGMTYLF</sequence>
<reference evidence="8 9" key="1">
    <citation type="submission" date="2023-04" db="EMBL/GenBank/DDBJ databases">
        <title>Genome dynamics across the evolutionary transition to endosymbiosis.</title>
        <authorList>
            <person name="Siozios S."/>
            <person name="Nadal-Jimenez P."/>
            <person name="Azagi T."/>
            <person name="Sprong H."/>
            <person name="Frost C.L."/>
            <person name="Parratt S.R."/>
            <person name="Taylor G."/>
            <person name="Brettell L."/>
            <person name="Lew K.C."/>
            <person name="Croft L."/>
            <person name="King K.C."/>
            <person name="Brockhurst M.A."/>
            <person name="Hypsa V."/>
            <person name="Novakova E."/>
            <person name="Darby A.C."/>
            <person name="Hurst G.D.D."/>
        </authorList>
    </citation>
    <scope>NUCLEOTIDE SEQUENCE [LARGE SCALE GENOMIC DNA]</scope>
    <source>
        <strain evidence="9">aApi_AU</strain>
    </source>
</reference>
<feature type="signal peptide" evidence="6">
    <location>
        <begin position="1"/>
        <end position="20"/>
    </location>
</feature>
<dbReference type="InterPro" id="IPR027385">
    <property type="entry name" value="Beta-barrel_OMP"/>
</dbReference>